<protein>
    <submittedName>
        <fullName evidence="2">NAD(P)H-binding protein</fullName>
    </submittedName>
</protein>
<dbReference type="InterPro" id="IPR016040">
    <property type="entry name" value="NAD(P)-bd_dom"/>
</dbReference>
<name>A0ABS7QPF3_9ACTN</name>
<dbReference type="Gene3D" id="3.90.25.10">
    <property type="entry name" value="UDP-galactose 4-epimerase, domain 1"/>
    <property type="match status" value="1"/>
</dbReference>
<organism evidence="2 3">
    <name type="scientific">Streptantibioticus parmotrematis</name>
    <dbReference type="NCBI Taxonomy" id="2873249"/>
    <lineage>
        <taxon>Bacteria</taxon>
        <taxon>Bacillati</taxon>
        <taxon>Actinomycetota</taxon>
        <taxon>Actinomycetes</taxon>
        <taxon>Kitasatosporales</taxon>
        <taxon>Streptomycetaceae</taxon>
        <taxon>Streptantibioticus</taxon>
    </lineage>
</organism>
<sequence>MIVVTGATGNVGRSLVDQLLARDAPVRALTRSPERAGLPEAAEVVRAEFGADDEPSPSLFEGADAVFLNLAATGPQAGTRLVDAVAKAGVRRVVLLSSAGVTDTPADEHNAIAHMHAVVERAIRASGLEWTFVRGGMFATNTLEWAEAIRTTGVVRGPGAAARSAPVHEADLAAVAAEALLDRVGTHDGQVYLVTGPEALTAQQMLDVIGAATGRTPRYEELSRDEALAAMTARGLPLPFAEALVDWSAKSPDRASAVSRDAERVTGRPARTYAEWVADHVADFA</sequence>
<reference evidence="2 3" key="1">
    <citation type="submission" date="2021-08" db="EMBL/GenBank/DDBJ databases">
        <title>Streptomyces sp. PTM05 isolated from lichen.</title>
        <authorList>
            <person name="Somphong A."/>
            <person name="Phongsopitanun W."/>
            <person name="Tanasupawat S."/>
        </authorList>
    </citation>
    <scope>NUCLEOTIDE SEQUENCE [LARGE SCALE GENOMIC DNA]</scope>
    <source>
        <strain evidence="2 3">Ptm05</strain>
    </source>
</reference>
<dbReference type="Proteomes" id="UP001198565">
    <property type="component" value="Unassembled WGS sequence"/>
</dbReference>
<accession>A0ABS7QPF3</accession>
<dbReference type="InterPro" id="IPR051604">
    <property type="entry name" value="Ergot_Alk_Oxidoreductase"/>
</dbReference>
<dbReference type="PANTHER" id="PTHR43162:SF1">
    <property type="entry name" value="PRESTALK A DIFFERENTIATION PROTEIN A"/>
    <property type="match status" value="1"/>
</dbReference>
<dbReference type="PANTHER" id="PTHR43162">
    <property type="match status" value="1"/>
</dbReference>
<dbReference type="EMBL" id="JAINVZ010000004">
    <property type="protein sequence ID" value="MBY8885040.1"/>
    <property type="molecule type" value="Genomic_DNA"/>
</dbReference>
<evidence type="ECO:0000259" key="1">
    <source>
        <dbReference type="Pfam" id="PF13460"/>
    </source>
</evidence>
<evidence type="ECO:0000313" key="3">
    <source>
        <dbReference type="Proteomes" id="UP001198565"/>
    </source>
</evidence>
<keyword evidence="3" id="KW-1185">Reference proteome</keyword>
<evidence type="ECO:0000313" key="2">
    <source>
        <dbReference type="EMBL" id="MBY8885040.1"/>
    </source>
</evidence>
<dbReference type="Pfam" id="PF13460">
    <property type="entry name" value="NAD_binding_10"/>
    <property type="match status" value="1"/>
</dbReference>
<comment type="caution">
    <text evidence="2">The sequence shown here is derived from an EMBL/GenBank/DDBJ whole genome shotgun (WGS) entry which is preliminary data.</text>
</comment>
<dbReference type="SUPFAM" id="SSF51735">
    <property type="entry name" value="NAD(P)-binding Rossmann-fold domains"/>
    <property type="match status" value="1"/>
</dbReference>
<feature type="domain" description="NAD(P)-binding" evidence="1">
    <location>
        <begin position="6"/>
        <end position="182"/>
    </location>
</feature>
<dbReference type="Gene3D" id="3.40.50.720">
    <property type="entry name" value="NAD(P)-binding Rossmann-like Domain"/>
    <property type="match status" value="1"/>
</dbReference>
<dbReference type="InterPro" id="IPR036291">
    <property type="entry name" value="NAD(P)-bd_dom_sf"/>
</dbReference>
<proteinExistence type="predicted"/>
<gene>
    <name evidence="2" type="ORF">K7472_09300</name>
</gene>